<organism evidence="1 2">
    <name type="scientific">Arachis hypogaea</name>
    <name type="common">Peanut</name>
    <dbReference type="NCBI Taxonomy" id="3818"/>
    <lineage>
        <taxon>Eukaryota</taxon>
        <taxon>Viridiplantae</taxon>
        <taxon>Streptophyta</taxon>
        <taxon>Embryophyta</taxon>
        <taxon>Tracheophyta</taxon>
        <taxon>Spermatophyta</taxon>
        <taxon>Magnoliopsida</taxon>
        <taxon>eudicotyledons</taxon>
        <taxon>Gunneridae</taxon>
        <taxon>Pentapetalae</taxon>
        <taxon>rosids</taxon>
        <taxon>fabids</taxon>
        <taxon>Fabales</taxon>
        <taxon>Fabaceae</taxon>
        <taxon>Papilionoideae</taxon>
        <taxon>50 kb inversion clade</taxon>
        <taxon>dalbergioids sensu lato</taxon>
        <taxon>Dalbergieae</taxon>
        <taxon>Pterocarpus clade</taxon>
        <taxon>Arachis</taxon>
    </lineage>
</organism>
<reference evidence="1 2" key="1">
    <citation type="submission" date="2019-01" db="EMBL/GenBank/DDBJ databases">
        <title>Sequencing of cultivated peanut Arachis hypogaea provides insights into genome evolution and oil improvement.</title>
        <authorList>
            <person name="Chen X."/>
        </authorList>
    </citation>
    <scope>NUCLEOTIDE SEQUENCE [LARGE SCALE GENOMIC DNA]</scope>
    <source>
        <strain evidence="2">cv. Fuhuasheng</strain>
        <tissue evidence="1">Leaves</tissue>
    </source>
</reference>
<gene>
    <name evidence="1" type="ORF">Ahy_B01g055622</name>
</gene>
<sequence length="143" mass="14977">MAHSYNQIGSFRSLHGCPAKWAGGVGVEPHIDAFSVEGVVARGQDPTRFPFLELREANGTVDGVRVGLAGEGEDGKGGNHGGIEAAGGQHDGGVHVEYEVRVVVRVPADAMIIAAELARVSEIQAGVDVEAYHYGENEGDNDD</sequence>
<evidence type="ECO:0000313" key="2">
    <source>
        <dbReference type="Proteomes" id="UP000289738"/>
    </source>
</evidence>
<evidence type="ECO:0000313" key="1">
    <source>
        <dbReference type="EMBL" id="RYR30850.1"/>
    </source>
</evidence>
<accession>A0A445AWQ5</accession>
<dbReference type="EMBL" id="SDMP01000011">
    <property type="protein sequence ID" value="RYR30850.1"/>
    <property type="molecule type" value="Genomic_DNA"/>
</dbReference>
<name>A0A445AWQ5_ARAHY</name>
<protein>
    <submittedName>
        <fullName evidence="1">Uncharacterized protein</fullName>
    </submittedName>
</protein>
<proteinExistence type="predicted"/>
<dbReference type="Proteomes" id="UP000289738">
    <property type="component" value="Chromosome B01"/>
</dbReference>
<dbReference type="AlphaFoldDB" id="A0A445AWQ5"/>
<keyword evidence="2" id="KW-1185">Reference proteome</keyword>
<comment type="caution">
    <text evidence="1">The sequence shown here is derived from an EMBL/GenBank/DDBJ whole genome shotgun (WGS) entry which is preliminary data.</text>
</comment>